<dbReference type="EMBL" id="BAAADN010000084">
    <property type="protein sequence ID" value="GAA0475462.1"/>
    <property type="molecule type" value="Genomic_DNA"/>
</dbReference>
<protein>
    <submittedName>
        <fullName evidence="1">Uncharacterized protein</fullName>
    </submittedName>
</protein>
<organism evidence="1 2">
    <name type="scientific">Halococcus dombrowskii</name>
    <dbReference type="NCBI Taxonomy" id="179637"/>
    <lineage>
        <taxon>Archaea</taxon>
        <taxon>Methanobacteriati</taxon>
        <taxon>Methanobacteriota</taxon>
        <taxon>Stenosarchaea group</taxon>
        <taxon>Halobacteria</taxon>
        <taxon>Halobacteriales</taxon>
        <taxon>Halococcaceae</taxon>
        <taxon>Halococcus</taxon>
    </lineage>
</organism>
<sequence>MPPEGYTTITVSDRLAAKLTRIMVRHDCSSYAEAIKYAADTTLIQEDEITIRELVQLLAERVDEVDESVLQ</sequence>
<evidence type="ECO:0000313" key="1">
    <source>
        <dbReference type="EMBL" id="GAA0475462.1"/>
    </source>
</evidence>
<name>A0AAV3SLV5_HALDO</name>
<accession>A0AAV3SLV5</accession>
<dbReference type="Proteomes" id="UP001500962">
    <property type="component" value="Unassembled WGS sequence"/>
</dbReference>
<dbReference type="RefSeq" id="WP_004053720.1">
    <property type="nucleotide sequence ID" value="NZ_BAAADN010000084.1"/>
</dbReference>
<comment type="caution">
    <text evidence="1">The sequence shown here is derived from an EMBL/GenBank/DDBJ whole genome shotgun (WGS) entry which is preliminary data.</text>
</comment>
<proteinExistence type="predicted"/>
<reference evidence="1" key="2">
    <citation type="submission" date="2023-12" db="EMBL/GenBank/DDBJ databases">
        <authorList>
            <person name="Sun Q."/>
            <person name="Inoue M."/>
        </authorList>
    </citation>
    <scope>NUCLEOTIDE SEQUENCE</scope>
    <source>
        <strain evidence="1">JCM 12289</strain>
    </source>
</reference>
<reference evidence="1" key="1">
    <citation type="journal article" date="2014" name="Int. J. Syst. Evol. Microbiol.">
        <title>Complete genome sequence of Corynebacterium casei LMG S-19264T (=DSM 44701T), isolated from a smear-ripened cheese.</title>
        <authorList>
            <consortium name="US DOE Joint Genome Institute (JGI-PGF)"/>
            <person name="Walter F."/>
            <person name="Albersmeier A."/>
            <person name="Kalinowski J."/>
            <person name="Ruckert C."/>
        </authorList>
    </citation>
    <scope>NUCLEOTIDE SEQUENCE</scope>
    <source>
        <strain evidence="1">JCM 12289</strain>
    </source>
</reference>
<evidence type="ECO:0000313" key="2">
    <source>
        <dbReference type="Proteomes" id="UP001500962"/>
    </source>
</evidence>
<gene>
    <name evidence="1" type="ORF">GCM10008985_34770</name>
</gene>
<dbReference type="AlphaFoldDB" id="A0AAV3SLV5"/>